<gene>
    <name evidence="10" type="ordered locus">DGo_PA0099</name>
</gene>
<comment type="catalytic activity">
    <reaction evidence="1">
        <text>ATP + protein L-histidine = ADP + protein N-phospho-L-histidine.</text>
        <dbReference type="EC" id="2.7.13.3"/>
    </reaction>
</comment>
<keyword evidence="6" id="KW-0472">Membrane</keyword>
<geneLocation type="plasmid" evidence="10 11">
    <name>P1</name>
</geneLocation>
<dbReference type="InterPro" id="IPR000014">
    <property type="entry name" value="PAS"/>
</dbReference>
<dbReference type="PANTHER" id="PTHR42878">
    <property type="entry name" value="TWO-COMPONENT HISTIDINE KINASE"/>
    <property type="match status" value="1"/>
</dbReference>
<dbReference type="InterPro" id="IPR005467">
    <property type="entry name" value="His_kinase_dom"/>
</dbReference>
<dbReference type="InterPro" id="IPR004358">
    <property type="entry name" value="Sig_transdc_His_kin-like_C"/>
</dbReference>
<dbReference type="Proteomes" id="UP000007575">
    <property type="component" value="Plasmid P1"/>
</dbReference>
<evidence type="ECO:0000256" key="4">
    <source>
        <dbReference type="ARBA" id="ARBA00022679"/>
    </source>
</evidence>
<dbReference type="InterPro" id="IPR003018">
    <property type="entry name" value="GAF"/>
</dbReference>
<dbReference type="AlphaFoldDB" id="H8H0W6"/>
<dbReference type="KEGG" id="dgo:DGo_PA0099"/>
<organism evidence="10 11">
    <name type="scientific">Deinococcus gobiensis (strain DSM 21396 / JCM 16679 / CGMCC 1.7299 / I-0)</name>
    <dbReference type="NCBI Taxonomy" id="745776"/>
    <lineage>
        <taxon>Bacteria</taxon>
        <taxon>Thermotogati</taxon>
        <taxon>Deinococcota</taxon>
        <taxon>Deinococci</taxon>
        <taxon>Deinococcales</taxon>
        <taxon>Deinococcaceae</taxon>
        <taxon>Deinococcus</taxon>
    </lineage>
</organism>
<dbReference type="Gene3D" id="3.30.565.10">
    <property type="entry name" value="Histidine kinase-like ATPase, C-terminal domain"/>
    <property type="match status" value="1"/>
</dbReference>
<dbReference type="Pfam" id="PF00512">
    <property type="entry name" value="HisKA"/>
    <property type="match status" value="1"/>
</dbReference>
<dbReference type="Pfam" id="PF08448">
    <property type="entry name" value="PAS_4"/>
    <property type="match status" value="1"/>
</dbReference>
<feature type="coiled-coil region" evidence="7">
    <location>
        <begin position="321"/>
        <end position="348"/>
    </location>
</feature>
<feature type="domain" description="Histidine kinase" evidence="8">
    <location>
        <begin position="519"/>
        <end position="733"/>
    </location>
</feature>
<dbReference type="PANTHER" id="PTHR42878:SF15">
    <property type="entry name" value="BACTERIOPHYTOCHROME"/>
    <property type="match status" value="1"/>
</dbReference>
<dbReference type="CDD" id="cd00082">
    <property type="entry name" value="HisKA"/>
    <property type="match status" value="1"/>
</dbReference>
<dbReference type="GO" id="GO:0007234">
    <property type="term" value="P:osmosensory signaling via phosphorelay pathway"/>
    <property type="evidence" value="ECO:0007669"/>
    <property type="project" value="TreeGrafter"/>
</dbReference>
<dbReference type="GO" id="GO:0030295">
    <property type="term" value="F:protein kinase activator activity"/>
    <property type="evidence" value="ECO:0007669"/>
    <property type="project" value="TreeGrafter"/>
</dbReference>
<dbReference type="SUPFAM" id="SSF55874">
    <property type="entry name" value="ATPase domain of HSP90 chaperone/DNA topoisomerase II/histidine kinase"/>
    <property type="match status" value="1"/>
</dbReference>
<dbReference type="InterPro" id="IPR029016">
    <property type="entry name" value="GAF-like_dom_sf"/>
</dbReference>
<dbReference type="PROSITE" id="PS50113">
    <property type="entry name" value="PAC"/>
    <property type="match status" value="1"/>
</dbReference>
<keyword evidence="5 10" id="KW-0418">Kinase</keyword>
<dbReference type="OrthoDB" id="51401at2"/>
<dbReference type="RefSeq" id="WP_014695503.1">
    <property type="nucleotide sequence ID" value="NC_017805.1"/>
</dbReference>
<dbReference type="NCBIfam" id="TIGR00229">
    <property type="entry name" value="sensory_box"/>
    <property type="match status" value="1"/>
</dbReference>
<dbReference type="GO" id="GO:0016020">
    <property type="term" value="C:membrane"/>
    <property type="evidence" value="ECO:0007669"/>
    <property type="project" value="UniProtKB-SubCell"/>
</dbReference>
<evidence type="ECO:0000256" key="3">
    <source>
        <dbReference type="ARBA" id="ARBA00022553"/>
    </source>
</evidence>
<evidence type="ECO:0000256" key="7">
    <source>
        <dbReference type="SAM" id="Coils"/>
    </source>
</evidence>
<proteinExistence type="predicted"/>
<dbReference type="FunFam" id="3.30.565.10:FF:000006">
    <property type="entry name" value="Sensor histidine kinase WalK"/>
    <property type="match status" value="1"/>
</dbReference>
<evidence type="ECO:0000256" key="6">
    <source>
        <dbReference type="ARBA" id="ARBA00023136"/>
    </source>
</evidence>
<dbReference type="Pfam" id="PF02518">
    <property type="entry name" value="HATPase_c"/>
    <property type="match status" value="1"/>
</dbReference>
<dbReference type="InterPro" id="IPR000700">
    <property type="entry name" value="PAS-assoc_C"/>
</dbReference>
<feature type="coiled-coil region" evidence="7">
    <location>
        <begin position="125"/>
        <end position="163"/>
    </location>
</feature>
<dbReference type="GO" id="GO:0000156">
    <property type="term" value="F:phosphorelay response regulator activity"/>
    <property type="evidence" value="ECO:0007669"/>
    <property type="project" value="TreeGrafter"/>
</dbReference>
<keyword evidence="3" id="KW-0597">Phosphoprotein</keyword>
<dbReference type="InterPro" id="IPR003594">
    <property type="entry name" value="HATPase_dom"/>
</dbReference>
<dbReference type="InterPro" id="IPR050351">
    <property type="entry name" value="BphY/WalK/GraS-like"/>
</dbReference>
<dbReference type="SUPFAM" id="SSF47384">
    <property type="entry name" value="Homodimeric domain of signal transducing histidine kinase"/>
    <property type="match status" value="1"/>
</dbReference>
<dbReference type="Gene3D" id="3.30.450.20">
    <property type="entry name" value="PAS domain"/>
    <property type="match status" value="1"/>
</dbReference>
<keyword evidence="11" id="KW-1185">Reference proteome</keyword>
<reference evidence="10 11" key="1">
    <citation type="journal article" date="2012" name="PLoS ONE">
        <title>Genome sequence and transcriptome analysis of the radioresistant bacterium Deinococcus gobiensis: insights into the extreme environmental adaptations.</title>
        <authorList>
            <person name="Yuan M."/>
            <person name="Chen M."/>
            <person name="Zhang W."/>
            <person name="Lu W."/>
            <person name="Wang J."/>
            <person name="Yang M."/>
            <person name="Zhao P."/>
            <person name="Tang R."/>
            <person name="Li X."/>
            <person name="Hao Y."/>
            <person name="Zhou Z."/>
            <person name="Zhan Y."/>
            <person name="Yu H."/>
            <person name="Teng C."/>
            <person name="Yan Y."/>
            <person name="Ping S."/>
            <person name="Wang Y."/>
            <person name="Lin M."/>
        </authorList>
    </citation>
    <scope>NUCLEOTIDE SEQUENCE [LARGE SCALE GENOMIC DNA]</scope>
    <source>
        <strain evidence="11">DSM 21396 / JCM 16679 / CGMCC 1.7299 / I-0</strain>
        <plasmid evidence="10">P1</plasmid>
    </source>
</reference>
<dbReference type="InterPro" id="IPR035965">
    <property type="entry name" value="PAS-like_dom_sf"/>
</dbReference>
<evidence type="ECO:0000256" key="1">
    <source>
        <dbReference type="ARBA" id="ARBA00000085"/>
    </source>
</evidence>
<dbReference type="PATRIC" id="fig|745776.4.peg.3139"/>
<evidence type="ECO:0000256" key="2">
    <source>
        <dbReference type="ARBA" id="ARBA00012438"/>
    </source>
</evidence>
<keyword evidence="10" id="KW-0614">Plasmid</keyword>
<dbReference type="SUPFAM" id="SSF55781">
    <property type="entry name" value="GAF domain-like"/>
    <property type="match status" value="2"/>
</dbReference>
<keyword evidence="4" id="KW-0808">Transferase</keyword>
<dbReference type="EC" id="2.7.13.3" evidence="2"/>
<dbReference type="PROSITE" id="PS50109">
    <property type="entry name" value="HIS_KIN"/>
    <property type="match status" value="1"/>
</dbReference>
<evidence type="ECO:0000313" key="10">
    <source>
        <dbReference type="EMBL" id="AFD26985.1"/>
    </source>
</evidence>
<accession>H8H0W6</accession>
<keyword evidence="7" id="KW-0175">Coiled coil</keyword>
<feature type="domain" description="PAC" evidence="9">
    <location>
        <begin position="82"/>
        <end position="134"/>
    </location>
</feature>
<dbReference type="InterPro" id="IPR013656">
    <property type="entry name" value="PAS_4"/>
</dbReference>
<evidence type="ECO:0000259" key="8">
    <source>
        <dbReference type="PROSITE" id="PS50109"/>
    </source>
</evidence>
<evidence type="ECO:0000313" key="11">
    <source>
        <dbReference type="Proteomes" id="UP000007575"/>
    </source>
</evidence>
<evidence type="ECO:0000259" key="9">
    <source>
        <dbReference type="PROSITE" id="PS50113"/>
    </source>
</evidence>
<dbReference type="EMBL" id="CP002192">
    <property type="protein sequence ID" value="AFD26985.1"/>
    <property type="molecule type" value="Genomic_DNA"/>
</dbReference>
<name>H8H0W6_DEIGI</name>
<dbReference type="InterPro" id="IPR036890">
    <property type="entry name" value="HATPase_C_sf"/>
</dbReference>
<dbReference type="InterPro" id="IPR003661">
    <property type="entry name" value="HisK_dim/P_dom"/>
</dbReference>
<dbReference type="SUPFAM" id="SSF55785">
    <property type="entry name" value="PYP-like sensor domain (PAS domain)"/>
    <property type="match status" value="1"/>
</dbReference>
<dbReference type="Gene3D" id="1.10.287.130">
    <property type="match status" value="1"/>
</dbReference>
<dbReference type="HOGENOM" id="CLU_000445_114_41_0"/>
<dbReference type="SMART" id="SM00387">
    <property type="entry name" value="HATPase_c"/>
    <property type="match status" value="1"/>
</dbReference>
<dbReference type="PRINTS" id="PR00344">
    <property type="entry name" value="BCTRLSENSOR"/>
</dbReference>
<protein>
    <recommendedName>
        <fullName evidence="2">histidine kinase</fullName>
        <ecNumber evidence="2">2.7.13.3</ecNumber>
    </recommendedName>
</protein>
<sequence length="738" mass="80350">MTSAELALTPRQLQAIIDANGDCIKVLDLDARLLSMNLGGLQVMEIPDFQQCQYNLLTAFWEGEGRAQLDAALDAARAGETRSFEGAARTFAGTPKWWSMTVSPLRDDHGHITHLLSTSRDITARKQAEAAQAAAQAQLAQHAQTLEQQVQAQTRALEERTAALDAFVSFTEAVGTETDTHRLAAQAVTAVQAQLRDVSVAYYELDADMAVWRGVVWSEDVSPDVVAQMQGGVPLDAPAFAETVQRGEPVFIGGWDAEGNALSEATMYGAAGFIPLLIGTEPRGIFAVGKRGAESWPERDQAIVRAVARGLGLSLERAAQAGQLRQQRDDLNRRTQELETLLELTEDLGEMPDPVALVARAQMLVLRLLPPGFAAYYEVQEGRWQLRAQTGESGSAVLQAQMEAGFPVGQTPSFDQIAQTGRPAFVDSYDPATDIDPEVAQSVAAHATLPLLIGGQVRGLFNVPLFDSRAWTLADQAILLTTVRHLGAVLERVERQVQLVRSNAELQAANQELEAFTYSVSHDLRTPVRHVEGFSALARRELTRQDPVRAERHLDIVTDAAGRMNMLLDAMLTLSRAGRAVLNLQAVPLGTLVDQAVNDVTLAFPDRPVAWTIGPLPIVQGDAATLQQVVRHLLENAVKYSQQEEAIQVQVWVEDREQEWAVLVRDNGVGFDPQYASKLFGAFQRLHTQQEFSGTGIGLATVKRIVTRHGGRVWAEGTLGEGATFGFSLPKTAPPPAR</sequence>
<dbReference type="GO" id="GO:0000155">
    <property type="term" value="F:phosphorelay sensor kinase activity"/>
    <property type="evidence" value="ECO:0007669"/>
    <property type="project" value="InterPro"/>
</dbReference>
<dbReference type="Gene3D" id="3.30.450.40">
    <property type="match status" value="2"/>
</dbReference>
<dbReference type="InterPro" id="IPR036097">
    <property type="entry name" value="HisK_dim/P_sf"/>
</dbReference>
<dbReference type="Pfam" id="PF13185">
    <property type="entry name" value="GAF_2"/>
    <property type="match status" value="1"/>
</dbReference>
<dbReference type="SMART" id="SM00388">
    <property type="entry name" value="HisKA"/>
    <property type="match status" value="1"/>
</dbReference>
<evidence type="ECO:0000256" key="5">
    <source>
        <dbReference type="ARBA" id="ARBA00022777"/>
    </source>
</evidence>